<dbReference type="InterPro" id="IPR036770">
    <property type="entry name" value="Ankyrin_rpt-contain_sf"/>
</dbReference>
<comment type="catalytic activity">
    <reaction evidence="8">
        <text>L-cysteinyl-[protein] + hexadecanoyl-CoA = S-hexadecanoyl-L-cysteinyl-[protein] + CoA</text>
        <dbReference type="Rhea" id="RHEA:36683"/>
        <dbReference type="Rhea" id="RHEA-COMP:10131"/>
        <dbReference type="Rhea" id="RHEA-COMP:11032"/>
        <dbReference type="ChEBI" id="CHEBI:29950"/>
        <dbReference type="ChEBI" id="CHEBI:57287"/>
        <dbReference type="ChEBI" id="CHEBI:57379"/>
        <dbReference type="ChEBI" id="CHEBI:74151"/>
        <dbReference type="EC" id="2.3.1.225"/>
    </reaction>
</comment>
<evidence type="ECO:0000313" key="11">
    <source>
        <dbReference type="Proteomes" id="UP001283361"/>
    </source>
</evidence>
<gene>
    <name evidence="10" type="ORF">RRG08_050260</name>
</gene>
<keyword evidence="8" id="KW-0808">Transferase</keyword>
<evidence type="ECO:0000256" key="1">
    <source>
        <dbReference type="ARBA" id="ARBA00004141"/>
    </source>
</evidence>
<feature type="transmembrane region" description="Helical" evidence="8">
    <location>
        <begin position="478"/>
        <end position="502"/>
    </location>
</feature>
<dbReference type="PANTHER" id="PTHR24161">
    <property type="entry name" value="ANK_REP_REGION DOMAIN-CONTAINING PROTEIN-RELATED"/>
    <property type="match status" value="1"/>
</dbReference>
<feature type="domain" description="Palmitoyltransferase DHHC" evidence="9">
    <location>
        <begin position="397"/>
        <end position="521"/>
    </location>
</feature>
<feature type="transmembrane region" description="Helical" evidence="8">
    <location>
        <begin position="315"/>
        <end position="337"/>
    </location>
</feature>
<evidence type="ECO:0000256" key="3">
    <source>
        <dbReference type="ARBA" id="ARBA00022737"/>
    </source>
</evidence>
<dbReference type="PROSITE" id="PS50088">
    <property type="entry name" value="ANK_REPEAT"/>
    <property type="match status" value="2"/>
</dbReference>
<sequence>MITQSTPSSGTQAAAFEMLMNAISSSLTSVIQQLLSSDPSLVLLRGWHGMTPLHRACLIGDYNIVLLLVQANADVNALTNFKETPLHYASKRGIPTVVHLLLQCGAKIELKDQNGRVALHHAAENGAVDVVRYFQDAFNLDLQTLDYSYQSALHLACVSGQVELFYFLINSGSSDLRQPDIQGNLPIHITAKKGYGNMTWTMLSILGVSVLRQTNKAGMTPLDLVSQSDSYGHQELLPVLKHFANQPDTTPVTGPVWTWYGRLIFPFSFYLLLVIIAQHMASKQYLVFGAGLALAAFFFKNLTHRINDVSRWPEPMYAGFFYGGVLHTTLCFFWLMLPYAYTRLWVLSLCFTTIPSLHYVYYRLITTEPGFLSTPSKDPATGKVLTMVDVCQMRNPPYRFCYICDQIVPMDTKHCKLCERCFVRMDHHCLFLLRCVARNNHTLFIWLLILGSTNMALYCLSFFLYTHERYGDLAWLEILSILIDIEVWPLSLLFLNAASFLWSANVLNYQFECVATGRTAYFNRAPPGFELKKLTKMEKFTNFGYFLLERPLPYSTFVRESDSTAKSYKNCGLEDMITQYPTESTQNSDINVV</sequence>
<reference evidence="10" key="1">
    <citation type="journal article" date="2023" name="G3 (Bethesda)">
        <title>A reference genome for the long-term kleptoplast-retaining sea slug Elysia crispata morphotype clarki.</title>
        <authorList>
            <person name="Eastman K.E."/>
            <person name="Pendleton A.L."/>
            <person name="Shaikh M.A."/>
            <person name="Suttiyut T."/>
            <person name="Ogas R."/>
            <person name="Tomko P."/>
            <person name="Gavelis G."/>
            <person name="Widhalm J.R."/>
            <person name="Wisecaver J.H."/>
        </authorList>
    </citation>
    <scope>NUCLEOTIDE SEQUENCE</scope>
    <source>
        <strain evidence="10">ECLA1</strain>
    </source>
</reference>
<comment type="domain">
    <text evidence="8">The DHHC domain is required for palmitoyltransferase activity.</text>
</comment>
<dbReference type="InterPro" id="IPR001594">
    <property type="entry name" value="Palmitoyltrfase_DHHC"/>
</dbReference>
<dbReference type="EMBL" id="JAWDGP010000619">
    <property type="protein sequence ID" value="KAK3798881.1"/>
    <property type="molecule type" value="Genomic_DNA"/>
</dbReference>
<keyword evidence="6 8" id="KW-0472">Membrane</keyword>
<feature type="transmembrane region" description="Helical" evidence="8">
    <location>
        <begin position="285"/>
        <end position="303"/>
    </location>
</feature>
<keyword evidence="4 8" id="KW-1133">Transmembrane helix</keyword>
<evidence type="ECO:0000256" key="2">
    <source>
        <dbReference type="ARBA" id="ARBA00022692"/>
    </source>
</evidence>
<evidence type="ECO:0000256" key="8">
    <source>
        <dbReference type="RuleBase" id="RU079119"/>
    </source>
</evidence>
<dbReference type="GO" id="GO:0019706">
    <property type="term" value="F:protein-cysteine S-palmitoyltransferase activity"/>
    <property type="evidence" value="ECO:0007669"/>
    <property type="project" value="UniProtKB-EC"/>
</dbReference>
<organism evidence="10 11">
    <name type="scientific">Elysia crispata</name>
    <name type="common">lettuce slug</name>
    <dbReference type="NCBI Taxonomy" id="231223"/>
    <lineage>
        <taxon>Eukaryota</taxon>
        <taxon>Metazoa</taxon>
        <taxon>Spiralia</taxon>
        <taxon>Lophotrochozoa</taxon>
        <taxon>Mollusca</taxon>
        <taxon>Gastropoda</taxon>
        <taxon>Heterobranchia</taxon>
        <taxon>Euthyneura</taxon>
        <taxon>Panpulmonata</taxon>
        <taxon>Sacoglossa</taxon>
        <taxon>Placobranchoidea</taxon>
        <taxon>Plakobranchidae</taxon>
        <taxon>Elysia</taxon>
    </lineage>
</organism>
<comment type="similarity">
    <text evidence="8">Belongs to the DHHC palmitoyltransferase family.</text>
</comment>
<evidence type="ECO:0000256" key="6">
    <source>
        <dbReference type="ARBA" id="ARBA00023136"/>
    </source>
</evidence>
<feature type="transmembrane region" description="Helical" evidence="8">
    <location>
        <begin position="344"/>
        <end position="362"/>
    </location>
</feature>
<proteinExistence type="inferred from homology"/>
<feature type="repeat" description="ANK" evidence="7">
    <location>
        <begin position="48"/>
        <end position="80"/>
    </location>
</feature>
<dbReference type="Gene3D" id="1.25.40.20">
    <property type="entry name" value="Ankyrin repeat-containing domain"/>
    <property type="match status" value="2"/>
</dbReference>
<keyword evidence="3" id="KW-0677">Repeat</keyword>
<evidence type="ECO:0000256" key="7">
    <source>
        <dbReference type="PROSITE-ProRule" id="PRU00023"/>
    </source>
</evidence>
<dbReference type="SMART" id="SM00248">
    <property type="entry name" value="ANK"/>
    <property type="match status" value="5"/>
</dbReference>
<keyword evidence="5 7" id="KW-0040">ANK repeat</keyword>
<keyword evidence="2 8" id="KW-0812">Transmembrane</keyword>
<dbReference type="EC" id="2.3.1.225" evidence="8"/>
<dbReference type="InterPro" id="IPR002110">
    <property type="entry name" value="Ankyrin_rpt"/>
</dbReference>
<feature type="transmembrane region" description="Helical" evidence="8">
    <location>
        <begin position="443"/>
        <end position="466"/>
    </location>
</feature>
<evidence type="ECO:0000256" key="5">
    <source>
        <dbReference type="ARBA" id="ARBA00023043"/>
    </source>
</evidence>
<dbReference type="PROSITE" id="PS50216">
    <property type="entry name" value="DHHC"/>
    <property type="match status" value="1"/>
</dbReference>
<feature type="transmembrane region" description="Helical" evidence="8">
    <location>
        <begin position="259"/>
        <end position="278"/>
    </location>
</feature>
<feature type="repeat" description="ANK" evidence="7">
    <location>
        <begin position="81"/>
        <end position="113"/>
    </location>
</feature>
<comment type="subcellular location">
    <subcellularLocation>
        <location evidence="1">Membrane</location>
        <topology evidence="1">Multi-pass membrane protein</topology>
    </subcellularLocation>
</comment>
<evidence type="ECO:0000313" key="10">
    <source>
        <dbReference type="EMBL" id="KAK3798881.1"/>
    </source>
</evidence>
<dbReference type="Pfam" id="PF12796">
    <property type="entry name" value="Ank_2"/>
    <property type="match status" value="1"/>
</dbReference>
<dbReference type="SUPFAM" id="SSF48403">
    <property type="entry name" value="Ankyrin repeat"/>
    <property type="match status" value="1"/>
</dbReference>
<dbReference type="Proteomes" id="UP001283361">
    <property type="component" value="Unassembled WGS sequence"/>
</dbReference>
<accession>A0AAE1B4R9</accession>
<keyword evidence="8" id="KW-0012">Acyltransferase</keyword>
<dbReference type="PROSITE" id="PS50297">
    <property type="entry name" value="ANK_REP_REGION"/>
    <property type="match status" value="2"/>
</dbReference>
<dbReference type="GO" id="GO:0016020">
    <property type="term" value="C:membrane"/>
    <property type="evidence" value="ECO:0007669"/>
    <property type="project" value="UniProtKB-SubCell"/>
</dbReference>
<comment type="caution">
    <text evidence="10">The sequence shown here is derived from an EMBL/GenBank/DDBJ whole genome shotgun (WGS) entry which is preliminary data.</text>
</comment>
<name>A0AAE1B4R9_9GAST</name>
<dbReference type="Pfam" id="PF01529">
    <property type="entry name" value="DHHC"/>
    <property type="match status" value="1"/>
</dbReference>
<evidence type="ECO:0000256" key="4">
    <source>
        <dbReference type="ARBA" id="ARBA00022989"/>
    </source>
</evidence>
<dbReference type="AlphaFoldDB" id="A0AAE1B4R9"/>
<evidence type="ECO:0000259" key="9">
    <source>
        <dbReference type="Pfam" id="PF01529"/>
    </source>
</evidence>
<dbReference type="PANTHER" id="PTHR24161:SF118">
    <property type="entry name" value="PALMITOYLTRANSFERASE"/>
    <property type="match status" value="1"/>
</dbReference>
<protein>
    <recommendedName>
        <fullName evidence="8">Palmitoyltransferase</fullName>
        <ecNumber evidence="8">2.3.1.225</ecNumber>
    </recommendedName>
</protein>
<keyword evidence="11" id="KW-1185">Reference proteome</keyword>